<dbReference type="SMART" id="SM00978">
    <property type="entry name" value="Tim44"/>
    <property type="match status" value="1"/>
</dbReference>
<keyword evidence="8" id="KW-1185">Reference proteome</keyword>
<evidence type="ECO:0000313" key="7">
    <source>
        <dbReference type="EMBL" id="QRG08310.1"/>
    </source>
</evidence>
<evidence type="ECO:0000256" key="3">
    <source>
        <dbReference type="ARBA" id="ARBA00022946"/>
    </source>
</evidence>
<dbReference type="EMBL" id="CP063362">
    <property type="protein sequence ID" value="QRG08310.1"/>
    <property type="molecule type" value="Genomic_DNA"/>
</dbReference>
<dbReference type="InterPro" id="IPR007379">
    <property type="entry name" value="Tim44-like_dom"/>
</dbReference>
<sequence>MFDIYTIIFLALAVFIFMRLRSVLGQRTGRERPPYDPYSRDTARPPQPASDKVVSLPERNSTPPGAPAAAEEEAPPAFRWEGVAEEGSATAAALDEIARVEPDFDAKHFLTGARAAYEMIVTSFAAGDRRQLKDLLAKDVYDGFVTAIADRESRRETMESRFVSIEHADLQEVAVRGRTAQLTVRFVSKLISVTRGPDGTVVDGSPDTVADVTDVWTFARELGTRDPNWKLVATEAAQ</sequence>
<dbReference type="Pfam" id="PF04280">
    <property type="entry name" value="Tim44"/>
    <property type="match status" value="1"/>
</dbReference>
<dbReference type="InterPro" id="IPR016985">
    <property type="entry name" value="UCP031890_Tim44-rel"/>
</dbReference>
<dbReference type="PANTHER" id="PTHR10721:SF1">
    <property type="entry name" value="MITOCHONDRIAL IMPORT INNER MEMBRANE TRANSLOCASE SUBUNIT TIM44"/>
    <property type="match status" value="1"/>
</dbReference>
<dbReference type="AlphaFoldDB" id="A0A974PRG0"/>
<dbReference type="GO" id="GO:0051087">
    <property type="term" value="F:protein-folding chaperone binding"/>
    <property type="evidence" value="ECO:0007669"/>
    <property type="project" value="TreeGrafter"/>
</dbReference>
<dbReference type="PIRSF" id="PIRSF031890">
    <property type="entry name" value="UCP031890_transporter_Tim44"/>
    <property type="match status" value="1"/>
</dbReference>
<feature type="region of interest" description="Disordered" evidence="5">
    <location>
        <begin position="28"/>
        <end position="74"/>
    </location>
</feature>
<evidence type="ECO:0000313" key="8">
    <source>
        <dbReference type="Proteomes" id="UP000596427"/>
    </source>
</evidence>
<evidence type="ECO:0000256" key="2">
    <source>
        <dbReference type="ARBA" id="ARBA00009597"/>
    </source>
</evidence>
<dbReference type="GO" id="GO:0016020">
    <property type="term" value="C:membrane"/>
    <property type="evidence" value="ECO:0007669"/>
    <property type="project" value="UniProtKB-SubCell"/>
</dbReference>
<dbReference type="InterPro" id="IPR039544">
    <property type="entry name" value="Tim44-like"/>
</dbReference>
<comment type="subcellular location">
    <subcellularLocation>
        <location evidence="1">Membrane</location>
    </subcellularLocation>
</comment>
<gene>
    <name evidence="7" type="ORF">EZH22_08400</name>
</gene>
<dbReference type="PANTHER" id="PTHR10721">
    <property type="entry name" value="MITOCHONDRIAL IMPORT INNER MEMBRANE TRANSLOCASE SUBUNIT TIM44"/>
    <property type="match status" value="1"/>
</dbReference>
<dbReference type="RefSeq" id="WP_203195223.1">
    <property type="nucleotide sequence ID" value="NZ_CP063362.1"/>
</dbReference>
<evidence type="ECO:0000259" key="6">
    <source>
        <dbReference type="SMART" id="SM00978"/>
    </source>
</evidence>
<feature type="domain" description="Tim44-like" evidence="6">
    <location>
        <begin position="90"/>
        <end position="236"/>
    </location>
</feature>
<dbReference type="Gene3D" id="3.10.450.240">
    <property type="match status" value="1"/>
</dbReference>
<reference evidence="7 8" key="1">
    <citation type="submission" date="2020-10" db="EMBL/GenBank/DDBJ databases">
        <title>Degradation of 1,4-Dioxane by Xanthobacter sp. YN2, via a Novel Group-2 Soluble Di-Iron Monooxygenase.</title>
        <authorList>
            <person name="Ma F."/>
            <person name="Wang Y."/>
            <person name="Yang J."/>
            <person name="Guo H."/>
            <person name="Su D."/>
            <person name="Yu L."/>
        </authorList>
    </citation>
    <scope>NUCLEOTIDE SEQUENCE [LARGE SCALE GENOMIC DNA]</scope>
    <source>
        <strain evidence="7 8">YN2</strain>
    </source>
</reference>
<evidence type="ECO:0000256" key="1">
    <source>
        <dbReference type="ARBA" id="ARBA00004370"/>
    </source>
</evidence>
<keyword evidence="4" id="KW-0472">Membrane</keyword>
<name>A0A974PRG0_9HYPH</name>
<keyword evidence="3" id="KW-0809">Transit peptide</keyword>
<protein>
    <submittedName>
        <fullName evidence="7">Tim44 domain-containing protein</fullName>
    </submittedName>
</protein>
<dbReference type="InterPro" id="IPR032710">
    <property type="entry name" value="NTF2-like_dom_sf"/>
</dbReference>
<organism evidence="7 8">
    <name type="scientific">Xanthobacter dioxanivorans</name>
    <dbReference type="NCBI Taxonomy" id="2528964"/>
    <lineage>
        <taxon>Bacteria</taxon>
        <taxon>Pseudomonadati</taxon>
        <taxon>Pseudomonadota</taxon>
        <taxon>Alphaproteobacteria</taxon>
        <taxon>Hyphomicrobiales</taxon>
        <taxon>Xanthobacteraceae</taxon>
        <taxon>Xanthobacter</taxon>
    </lineage>
</organism>
<evidence type="ECO:0000256" key="5">
    <source>
        <dbReference type="SAM" id="MobiDB-lite"/>
    </source>
</evidence>
<dbReference type="GO" id="GO:0030150">
    <property type="term" value="P:protein import into mitochondrial matrix"/>
    <property type="evidence" value="ECO:0007669"/>
    <property type="project" value="TreeGrafter"/>
</dbReference>
<dbReference type="KEGG" id="xdi:EZH22_08400"/>
<dbReference type="NCBIfam" id="NF033779">
    <property type="entry name" value="Tim44_TimA_adap"/>
    <property type="match status" value="1"/>
</dbReference>
<evidence type="ECO:0000256" key="4">
    <source>
        <dbReference type="ARBA" id="ARBA00023136"/>
    </source>
</evidence>
<proteinExistence type="inferred from homology"/>
<comment type="similarity">
    <text evidence="2">Belongs to the Tim44 family.</text>
</comment>
<dbReference type="SUPFAM" id="SSF54427">
    <property type="entry name" value="NTF2-like"/>
    <property type="match status" value="1"/>
</dbReference>
<feature type="compositionally biased region" description="Basic and acidic residues" evidence="5">
    <location>
        <begin position="28"/>
        <end position="43"/>
    </location>
</feature>
<accession>A0A974PRG0</accession>
<dbReference type="Proteomes" id="UP000596427">
    <property type="component" value="Chromosome"/>
</dbReference>